<name>K1SPX3_9ZZZZ</name>
<reference evidence="1" key="1">
    <citation type="journal article" date="2013" name="Environ. Microbiol.">
        <title>Microbiota from the distal guts of lean and obese adolescents exhibit partial functional redundancy besides clear differences in community structure.</title>
        <authorList>
            <person name="Ferrer M."/>
            <person name="Ruiz A."/>
            <person name="Lanza F."/>
            <person name="Haange S.B."/>
            <person name="Oberbach A."/>
            <person name="Till H."/>
            <person name="Bargiela R."/>
            <person name="Campoy C."/>
            <person name="Segura M.T."/>
            <person name="Richter M."/>
            <person name="von Bergen M."/>
            <person name="Seifert J."/>
            <person name="Suarez A."/>
        </authorList>
    </citation>
    <scope>NUCLEOTIDE SEQUENCE</scope>
</reference>
<comment type="caution">
    <text evidence="1">The sequence shown here is derived from an EMBL/GenBank/DDBJ whole genome shotgun (WGS) entry which is preliminary data.</text>
</comment>
<accession>K1SPX3</accession>
<evidence type="ECO:0000313" key="1">
    <source>
        <dbReference type="EMBL" id="EKC59558.1"/>
    </source>
</evidence>
<dbReference type="Pfam" id="PF14103">
    <property type="entry name" value="DUF4276"/>
    <property type="match status" value="1"/>
</dbReference>
<sequence>MILCKSHPHEYVTTMFDYYAMPSDTPGISDATPDIFERIEKIESIINEDIGERNCRFHFMLHEFEGILFSEPNTFHLIANDGIVGEIQRIRNDFETPEHINNSPETAPSKRLEALIPGYAKVKNGTQLSEAMGLGAIMAQCPHFKKWIEDMVAW</sequence>
<dbReference type="AlphaFoldDB" id="K1SPX3"/>
<protein>
    <recommendedName>
        <fullName evidence="2">DUF4276 family protein</fullName>
    </recommendedName>
</protein>
<evidence type="ECO:0008006" key="2">
    <source>
        <dbReference type="Google" id="ProtNLM"/>
    </source>
</evidence>
<gene>
    <name evidence="1" type="ORF">OBE_09438</name>
</gene>
<organism evidence="1">
    <name type="scientific">human gut metagenome</name>
    <dbReference type="NCBI Taxonomy" id="408170"/>
    <lineage>
        <taxon>unclassified sequences</taxon>
        <taxon>metagenomes</taxon>
        <taxon>organismal metagenomes</taxon>
    </lineage>
</organism>
<dbReference type="EMBL" id="AJWZ01006513">
    <property type="protein sequence ID" value="EKC59558.1"/>
    <property type="molecule type" value="Genomic_DNA"/>
</dbReference>
<dbReference type="InterPro" id="IPR025455">
    <property type="entry name" value="DUF4276"/>
</dbReference>
<proteinExistence type="predicted"/>